<dbReference type="RefSeq" id="WP_101848957.1">
    <property type="nucleotide sequence ID" value="NZ_PKIZ01000001.1"/>
</dbReference>
<name>A0A2I1PDX0_9MICO</name>
<sequence length="62" mass="6801">MVLALAFVDYAQQVGDVWRAAGTVALWTGGMALVVLGGFMLFVLLIVGGTSLWRSVFRRRRT</sequence>
<accession>A0A2I1PDX0</accession>
<keyword evidence="1" id="KW-0812">Transmembrane</keyword>
<keyword evidence="3" id="KW-1185">Reference proteome</keyword>
<evidence type="ECO:0000313" key="3">
    <source>
        <dbReference type="Proteomes" id="UP000234206"/>
    </source>
</evidence>
<feature type="transmembrane region" description="Helical" evidence="1">
    <location>
        <begin position="27"/>
        <end position="53"/>
    </location>
</feature>
<dbReference type="AlphaFoldDB" id="A0A2I1PDX0"/>
<evidence type="ECO:0000256" key="1">
    <source>
        <dbReference type="SAM" id="Phobius"/>
    </source>
</evidence>
<gene>
    <name evidence="2" type="ORF">CYJ76_00840</name>
</gene>
<reference evidence="2 3" key="1">
    <citation type="submission" date="2017-12" db="EMBL/GenBank/DDBJ databases">
        <title>Phylogenetic diversity of female urinary microbiome.</title>
        <authorList>
            <person name="Thomas-White K."/>
            <person name="Wolfe A.J."/>
        </authorList>
    </citation>
    <scope>NUCLEOTIDE SEQUENCE [LARGE SCALE GENOMIC DNA]</scope>
    <source>
        <strain evidence="2 3">UMB1298</strain>
    </source>
</reference>
<keyword evidence="1" id="KW-1133">Transmembrane helix</keyword>
<dbReference type="EMBL" id="PKIZ01000001">
    <property type="protein sequence ID" value="PKZ42825.1"/>
    <property type="molecule type" value="Genomic_DNA"/>
</dbReference>
<proteinExistence type="predicted"/>
<protein>
    <submittedName>
        <fullName evidence="2">Uncharacterized protein</fullName>
    </submittedName>
</protein>
<keyword evidence="1" id="KW-0472">Membrane</keyword>
<comment type="caution">
    <text evidence="2">The sequence shown here is derived from an EMBL/GenBank/DDBJ whole genome shotgun (WGS) entry which is preliminary data.</text>
</comment>
<dbReference type="Proteomes" id="UP000234206">
    <property type="component" value="Unassembled WGS sequence"/>
</dbReference>
<organism evidence="2 3">
    <name type="scientific">Kytococcus schroeteri</name>
    <dbReference type="NCBI Taxonomy" id="138300"/>
    <lineage>
        <taxon>Bacteria</taxon>
        <taxon>Bacillati</taxon>
        <taxon>Actinomycetota</taxon>
        <taxon>Actinomycetes</taxon>
        <taxon>Micrococcales</taxon>
        <taxon>Kytococcaceae</taxon>
        <taxon>Kytococcus</taxon>
    </lineage>
</organism>
<evidence type="ECO:0000313" key="2">
    <source>
        <dbReference type="EMBL" id="PKZ42825.1"/>
    </source>
</evidence>